<gene>
    <name evidence="2" type="ORF">HG66A1_20650</name>
    <name evidence="3" type="ORF">V6x_20790</name>
</gene>
<evidence type="ECO:0000313" key="2">
    <source>
        <dbReference type="EMBL" id="QDT20280.1"/>
    </source>
</evidence>
<sequence>MKPVRVKPVGVCLVVVALVLLSDSLSAFALQRSREYMGKPHYGSSTFRASRNMSHARDYSQDLYYYTCDTQTPDPELVRSGSTELGRNIDATKKELATIRKEYEADKEVLASLKEIQKHLMNAAAQHKTLEDHCQMETFDGTAGMKCCSDITKELEKAIAEHSALMRKLEIRELAKSKKETKSQK</sequence>
<dbReference type="Proteomes" id="UP000320722">
    <property type="component" value="Chromosome"/>
</dbReference>
<organism evidence="2 4">
    <name type="scientific">Gimesia chilikensis</name>
    <dbReference type="NCBI Taxonomy" id="2605989"/>
    <lineage>
        <taxon>Bacteria</taxon>
        <taxon>Pseudomonadati</taxon>
        <taxon>Planctomycetota</taxon>
        <taxon>Planctomycetia</taxon>
        <taxon>Planctomycetales</taxon>
        <taxon>Planctomycetaceae</taxon>
        <taxon>Gimesia</taxon>
    </lineage>
</organism>
<evidence type="ECO:0000256" key="1">
    <source>
        <dbReference type="SAM" id="Coils"/>
    </source>
</evidence>
<dbReference type="OrthoDB" id="289795at2"/>
<evidence type="ECO:0000313" key="5">
    <source>
        <dbReference type="Proteomes" id="UP000320722"/>
    </source>
</evidence>
<proteinExistence type="predicted"/>
<dbReference type="EMBL" id="CP036347">
    <property type="protein sequence ID" value="QDU02377.1"/>
    <property type="molecule type" value="Genomic_DNA"/>
</dbReference>
<evidence type="ECO:0000313" key="4">
    <source>
        <dbReference type="Proteomes" id="UP000320421"/>
    </source>
</evidence>
<reference evidence="4 5" key="1">
    <citation type="submission" date="2019-02" db="EMBL/GenBank/DDBJ databases">
        <title>Deep-cultivation of Planctomycetes and their phenomic and genomic characterization uncovers novel biology.</title>
        <authorList>
            <person name="Wiegand S."/>
            <person name="Jogler M."/>
            <person name="Boedeker C."/>
            <person name="Pinto D."/>
            <person name="Vollmers J."/>
            <person name="Rivas-Marin E."/>
            <person name="Kohn T."/>
            <person name="Peeters S.H."/>
            <person name="Heuer A."/>
            <person name="Rast P."/>
            <person name="Oberbeckmann S."/>
            <person name="Bunk B."/>
            <person name="Jeske O."/>
            <person name="Meyerdierks A."/>
            <person name="Storesund J.E."/>
            <person name="Kallscheuer N."/>
            <person name="Luecker S."/>
            <person name="Lage O.M."/>
            <person name="Pohl T."/>
            <person name="Merkel B.J."/>
            <person name="Hornburger P."/>
            <person name="Mueller R.-W."/>
            <person name="Bruemmer F."/>
            <person name="Labrenz M."/>
            <person name="Spormann A.M."/>
            <person name="Op den Camp H."/>
            <person name="Overmann J."/>
            <person name="Amann R."/>
            <person name="Jetten M.S.M."/>
            <person name="Mascher T."/>
            <person name="Medema M.H."/>
            <person name="Devos D.P."/>
            <person name="Kaster A.-K."/>
            <person name="Ovreas L."/>
            <person name="Rohde M."/>
            <person name="Galperin M.Y."/>
            <person name="Jogler C."/>
        </authorList>
    </citation>
    <scope>NUCLEOTIDE SEQUENCE [LARGE SCALE GENOMIC DNA]</scope>
    <source>
        <strain evidence="2 4">HG66A1</strain>
        <strain evidence="3 5">V6</strain>
    </source>
</reference>
<keyword evidence="1" id="KW-0175">Coiled coil</keyword>
<dbReference type="Proteomes" id="UP000320421">
    <property type="component" value="Chromosome"/>
</dbReference>
<dbReference type="EMBL" id="CP036266">
    <property type="protein sequence ID" value="QDT20280.1"/>
    <property type="molecule type" value="Genomic_DNA"/>
</dbReference>
<evidence type="ECO:0000313" key="3">
    <source>
        <dbReference type="EMBL" id="QDU02377.1"/>
    </source>
</evidence>
<keyword evidence="4" id="KW-1185">Reference proteome</keyword>
<accession>A0A517PLN3</accession>
<dbReference type="AlphaFoldDB" id="A0A517PLN3"/>
<feature type="coiled-coil region" evidence="1">
    <location>
        <begin position="113"/>
        <end position="172"/>
    </location>
</feature>
<dbReference type="RefSeq" id="WP_145039126.1">
    <property type="nucleotide sequence ID" value="NZ_CP036266.1"/>
</dbReference>
<protein>
    <submittedName>
        <fullName evidence="2">Uncharacterized protein</fullName>
    </submittedName>
</protein>
<name>A0A517PLN3_9PLAN</name>
<accession>A0A517WAU9</accession>